<sequence length="223" mass="24427">MTFNDIFKSSFIEKVSSFSPMDMVIALGLAFVLGLFIFYVYKKTFNGVMYSSSFGVSLMAMTLITTLIILAVTSNVVLSLGMVGALSIVRFRTAIKEPLDIAFLFWSISVGIVVGAGLIPLAVFGSIFIGIIMIIFVNKKSTDSPYILLVSCSDMNSENNVTKAIRESVRKHMIKSKTVSTKGIELTVEVRLKDMSTDFVNKISNIEGVTNAVLVSYNGEYMS</sequence>
<protein>
    <recommendedName>
        <fullName evidence="3">DUF4956 domain-containing protein</fullName>
    </recommendedName>
</protein>
<dbReference type="RefSeq" id="WP_027637375.1">
    <property type="nucleotide sequence ID" value="NZ_BAAACD010000045.1"/>
</dbReference>
<dbReference type="Proteomes" id="UP000182135">
    <property type="component" value="Unassembled WGS sequence"/>
</dbReference>
<reference evidence="1 2" key="1">
    <citation type="submission" date="2016-10" db="EMBL/GenBank/DDBJ databases">
        <authorList>
            <person name="de Groot N.N."/>
        </authorList>
    </citation>
    <scope>NUCLEOTIDE SEQUENCE [LARGE SCALE GENOMIC DNA]</scope>
    <source>
        <strain evidence="1 2">NLAE-zl-G419</strain>
    </source>
</reference>
<organism evidence="1 2">
    <name type="scientific">Clostridium cadaveris</name>
    <dbReference type="NCBI Taxonomy" id="1529"/>
    <lineage>
        <taxon>Bacteria</taxon>
        <taxon>Bacillati</taxon>
        <taxon>Bacillota</taxon>
        <taxon>Clostridia</taxon>
        <taxon>Eubacteriales</taxon>
        <taxon>Clostridiaceae</taxon>
        <taxon>Clostridium</taxon>
    </lineage>
</organism>
<dbReference type="GeneID" id="90543894"/>
<gene>
    <name evidence="1" type="ORF">SAMN04487885_105149</name>
</gene>
<proteinExistence type="predicted"/>
<dbReference type="EMBL" id="FOOE01000005">
    <property type="protein sequence ID" value="SFF65464.1"/>
    <property type="molecule type" value="Genomic_DNA"/>
</dbReference>
<dbReference type="Pfam" id="PF16316">
    <property type="entry name" value="DUF4956"/>
    <property type="match status" value="1"/>
</dbReference>
<evidence type="ECO:0000313" key="1">
    <source>
        <dbReference type="EMBL" id="SFF65464.1"/>
    </source>
</evidence>
<dbReference type="AlphaFoldDB" id="A0A1I2KES3"/>
<evidence type="ECO:0008006" key="3">
    <source>
        <dbReference type="Google" id="ProtNLM"/>
    </source>
</evidence>
<keyword evidence="2" id="KW-1185">Reference proteome</keyword>
<dbReference type="InterPro" id="IPR032531">
    <property type="entry name" value="DUF4956"/>
</dbReference>
<evidence type="ECO:0000313" key="2">
    <source>
        <dbReference type="Proteomes" id="UP000182135"/>
    </source>
</evidence>
<dbReference type="STRING" id="1529.SAMN04487885_105149"/>
<dbReference type="eggNOG" id="COG1285">
    <property type="taxonomic scope" value="Bacteria"/>
</dbReference>
<accession>A0A1I2KES3</accession>
<dbReference type="OrthoDB" id="9803265at2"/>
<name>A0A1I2KES3_9CLOT</name>